<organism evidence="2 3">
    <name type="scientific">Halalkalibacter wakoensis JCM 9140</name>
    <dbReference type="NCBI Taxonomy" id="1236970"/>
    <lineage>
        <taxon>Bacteria</taxon>
        <taxon>Bacillati</taxon>
        <taxon>Bacillota</taxon>
        <taxon>Bacilli</taxon>
        <taxon>Bacillales</taxon>
        <taxon>Bacillaceae</taxon>
        <taxon>Halalkalibacter</taxon>
    </lineage>
</organism>
<accession>W4Q1J8</accession>
<dbReference type="NCBIfam" id="NF041644">
    <property type="entry name" value="CBO0543_fam"/>
    <property type="match status" value="1"/>
</dbReference>
<evidence type="ECO:0000313" key="3">
    <source>
        <dbReference type="Proteomes" id="UP000018890"/>
    </source>
</evidence>
<dbReference type="EMBL" id="BAUT01000011">
    <property type="protein sequence ID" value="GAE25598.1"/>
    <property type="molecule type" value="Genomic_DNA"/>
</dbReference>
<dbReference type="RefSeq" id="WP_034744248.1">
    <property type="nucleotide sequence ID" value="NZ_BAUT01000011.1"/>
</dbReference>
<keyword evidence="1" id="KW-1133">Transmembrane helix</keyword>
<keyword evidence="1" id="KW-0812">Transmembrane</keyword>
<evidence type="ECO:0000256" key="1">
    <source>
        <dbReference type="SAM" id="Phobius"/>
    </source>
</evidence>
<keyword evidence="3" id="KW-1185">Reference proteome</keyword>
<comment type="caution">
    <text evidence="2">The sequence shown here is derived from an EMBL/GenBank/DDBJ whole genome shotgun (WGS) entry which is preliminary data.</text>
</comment>
<feature type="transmembrane region" description="Helical" evidence="1">
    <location>
        <begin position="129"/>
        <end position="150"/>
    </location>
</feature>
<keyword evidence="1" id="KW-0472">Membrane</keyword>
<dbReference type="Proteomes" id="UP000018890">
    <property type="component" value="Unassembled WGS sequence"/>
</dbReference>
<reference evidence="2" key="1">
    <citation type="journal article" date="2014" name="Genome Announc.">
        <title>Draft Genome Sequences of Three Alkaliphilic Bacillus Strains, Bacillus wakoensis JCM 9140T, Bacillus akibai JCM 9157T, and Bacillus hemicellulosilyticus JCM 9152T.</title>
        <authorList>
            <person name="Yuki M."/>
            <person name="Oshima K."/>
            <person name="Suda W."/>
            <person name="Oshida Y."/>
            <person name="Kitamura K."/>
            <person name="Iida T."/>
            <person name="Hattori M."/>
            <person name="Ohkuma M."/>
        </authorList>
    </citation>
    <scope>NUCLEOTIDE SEQUENCE [LARGE SCALE GENOMIC DNA]</scope>
    <source>
        <strain evidence="2">JCM 9140</strain>
    </source>
</reference>
<proteinExistence type="predicted"/>
<protein>
    <submittedName>
        <fullName evidence="2">Uncharacterized protein</fullName>
    </submittedName>
</protein>
<evidence type="ECO:0000313" key="2">
    <source>
        <dbReference type="EMBL" id="GAE25598.1"/>
    </source>
</evidence>
<name>W4Q1J8_9BACI</name>
<dbReference type="AlphaFoldDB" id="W4Q1J8"/>
<dbReference type="InterPro" id="IPR048147">
    <property type="entry name" value="CBO0543-like"/>
</dbReference>
<feature type="transmembrane region" description="Helical" evidence="1">
    <location>
        <begin position="96"/>
        <end position="114"/>
    </location>
</feature>
<feature type="transmembrane region" description="Helical" evidence="1">
    <location>
        <begin position="6"/>
        <end position="23"/>
    </location>
</feature>
<dbReference type="OrthoDB" id="2622010at2"/>
<sequence>MKIEAFILRFGVVFGLVSSFTLFKRPSSKLWISLYLSNCLFNYLFDKSLVETKQIEYPVRFKPKIFKINVIYDFLVCPFLSVWYCQSTYHSKWSGIIGKLILFSIPQAIYEVLLERKTDALKFKGKWKWLYSFYLVFLVKIISRSIFAFMKKGELSK</sequence>
<gene>
    <name evidence="2" type="ORF">JCM9140_1601</name>
</gene>
<feature type="transmembrane region" description="Helical" evidence="1">
    <location>
        <begin position="65"/>
        <end position="84"/>
    </location>
</feature>